<feature type="domain" description="Protein kinase" evidence="3">
    <location>
        <begin position="280"/>
        <end position="578"/>
    </location>
</feature>
<keyword evidence="5" id="KW-1185">Reference proteome</keyword>
<evidence type="ECO:0000256" key="1">
    <source>
        <dbReference type="ARBA" id="ARBA00009670"/>
    </source>
</evidence>
<comment type="caution">
    <text evidence="4">The sequence shown here is derived from an EMBL/GenBank/DDBJ whole genome shotgun (WGS) entry which is preliminary data.</text>
</comment>
<protein>
    <recommendedName>
        <fullName evidence="3">Protein kinase domain-containing protein</fullName>
    </recommendedName>
</protein>
<feature type="region of interest" description="Disordered" evidence="2">
    <location>
        <begin position="911"/>
        <end position="1058"/>
    </location>
</feature>
<dbReference type="InterPro" id="IPR011009">
    <property type="entry name" value="Kinase-like_dom_sf"/>
</dbReference>
<dbReference type="PROSITE" id="PS50011">
    <property type="entry name" value="PROTEIN_KINASE_DOM"/>
    <property type="match status" value="1"/>
</dbReference>
<comment type="similarity">
    <text evidence="1">Belongs to the protein kinase superfamily. ADCK protein kinase family.</text>
</comment>
<proteinExistence type="inferred from homology"/>
<dbReference type="CDD" id="cd05121">
    <property type="entry name" value="ABC1_ADCK3-like"/>
    <property type="match status" value="1"/>
</dbReference>
<organism evidence="4 5">
    <name type="scientific">Durusdinium trenchii</name>
    <dbReference type="NCBI Taxonomy" id="1381693"/>
    <lineage>
        <taxon>Eukaryota</taxon>
        <taxon>Sar</taxon>
        <taxon>Alveolata</taxon>
        <taxon>Dinophyceae</taxon>
        <taxon>Suessiales</taxon>
        <taxon>Symbiodiniaceae</taxon>
        <taxon>Durusdinium</taxon>
    </lineage>
</organism>
<name>A0ABP0J8K9_9DINO</name>
<evidence type="ECO:0000313" key="4">
    <source>
        <dbReference type="EMBL" id="CAK9010738.1"/>
    </source>
</evidence>
<feature type="region of interest" description="Disordered" evidence="2">
    <location>
        <begin position="1"/>
        <end position="38"/>
    </location>
</feature>
<gene>
    <name evidence="4" type="ORF">CCMP2556_LOCUS10186</name>
</gene>
<evidence type="ECO:0000256" key="2">
    <source>
        <dbReference type="SAM" id="MobiDB-lite"/>
    </source>
</evidence>
<feature type="compositionally biased region" description="Polar residues" evidence="2">
    <location>
        <begin position="21"/>
        <end position="36"/>
    </location>
</feature>
<dbReference type="PANTHER" id="PTHR10566">
    <property type="entry name" value="CHAPERONE-ACTIVITY OF BC1 COMPLEX CABC1 -RELATED"/>
    <property type="match status" value="1"/>
</dbReference>
<dbReference type="Pfam" id="PF03109">
    <property type="entry name" value="ABC1"/>
    <property type="match status" value="1"/>
</dbReference>
<reference evidence="4 5" key="1">
    <citation type="submission" date="2024-02" db="EMBL/GenBank/DDBJ databases">
        <authorList>
            <person name="Chen Y."/>
            <person name="Shah S."/>
            <person name="Dougan E. K."/>
            <person name="Thang M."/>
            <person name="Chan C."/>
        </authorList>
    </citation>
    <scope>NUCLEOTIDE SEQUENCE [LARGE SCALE GENOMIC DNA]</scope>
</reference>
<dbReference type="InterPro" id="IPR036691">
    <property type="entry name" value="Endo/exonu/phosph_ase_sf"/>
</dbReference>
<dbReference type="SUPFAM" id="SSF56219">
    <property type="entry name" value="DNase I-like"/>
    <property type="match status" value="1"/>
</dbReference>
<evidence type="ECO:0000259" key="3">
    <source>
        <dbReference type="PROSITE" id="PS50011"/>
    </source>
</evidence>
<dbReference type="SUPFAM" id="SSF56112">
    <property type="entry name" value="Protein kinase-like (PK-like)"/>
    <property type="match status" value="1"/>
</dbReference>
<accession>A0ABP0J8K9</accession>
<evidence type="ECO:0000313" key="5">
    <source>
        <dbReference type="Proteomes" id="UP001642484"/>
    </source>
</evidence>
<dbReference type="Proteomes" id="UP001642484">
    <property type="component" value="Unassembled WGS sequence"/>
</dbReference>
<dbReference type="PANTHER" id="PTHR10566:SF118">
    <property type="entry name" value="PROTEIN KINASE DOMAIN-CONTAINING PROTEIN"/>
    <property type="match status" value="1"/>
</dbReference>
<dbReference type="InterPro" id="IPR004147">
    <property type="entry name" value="ABC1_dom"/>
</dbReference>
<sequence>MAAAASSGWQGIPALHGSPVSPKTNGAPNRPLNTVNAGPARPRSIAAVGVLLVAVHSRRQARRRGVGRAGLTPLAERLGRMAGVMPKEDPALSLPDLQQLQALAKDFKITETIQHLQSAIPMLLASPVVLPTACGVLVVALLALRRGRQPWLEELPLRYDGAWIAAYWQRRPLQLLQRFVEVSLKTGAFSVAVELDKFFGREEAMAPQRAREAKELITDLGPAFVKIVQVFASRPDALPEAYQKEFEGLLERVRPFNKDEAMETLTRNLGDVERLFDDMAAFNEPVAAASVGQVYRARMSGRQVAVKVQRPDVREQVTLDLFVVRQIASIGSFSPIERYARQFRSLFQLVDRAAPPFIEELDYEFEASNQTEFAELIAKCDLVSDTVQVPEVIKASREVLIQEWLPGKKLTEPGAAKDQAQQVVKVLLNSYMVQLLETGFLHGDPHPGNFVLMPSGKIGILDYGLMTRISEDKRVALIQYLMHVQANMYDECLQDLVTLEFLPEGIANDKEAREVIVPRLAETLNILFDQSDLRVQREKFIKQREELEASGKLEVLQSELQNIARKYGSFQLPGYATLIIRALATLEGVGLRASSSFSLKSETFPYIARRLLTDDSLRIREALKAYLYKGRSRIAPDRLDSLSQGFRTFTNLMKGDRGQAAAAGAPTPEQEQTTNADATIANDLDLATKDIAAVLFLPDGNFLQEILIEEGVAAVDALSRAAVLQAVRALTPLGPLAVPVAAPLRLLLGDQLEERLLTREDKQALLVIRKIVQIIQAGQPATTPTGSLEDLQRLVQLATGLGPSLVPGATAFARRFSQRLAQRALQRVAEDLEAQLLQAGDSKKNIINYFLRGKRNSKRQAPARCVQSESAACAVSNERRPTRRAALSEGLVLAVALCPMGRMELRPVRPAVKPRLPVPRPKGPSPPTSAPPSTAPAPAEPATATTDGGLKRKLDQVAAGIGLPSPKASKGAAKGAATPPEPKAGKGGAAKGAVLTPKAKSMPGAPAEDEAETPASPTPGLPKPQKFVPASKAKPAEPKAEPPNGKSGGKGVPPKKVGEGRECHELLAQLKSSFWELPEDSPMRHPAQLRNGLCVDHWLGLLEHVLQEGPPEVVPSGARFAMDVYGLESTLQMEGEDVEVHCLSTEPTFFGNYAPPDDLDGQIIDLVATRFPSSAKLQLRPKGLTFARDLARHSEVRAWQAQMGDACTVKSLGIVPEEIANLNYTPGVAVNLELPEGGGLLQKSPQQKVVLSDHLPIAFTVQWESEQSERHELYCTSMNMLAQSYLDFNFWTCGFLPPGSGPRLTDWERVNRWLWRWIFRVQREASKAQVAGNVMAPDAVRQGVFVQLLMSLEESERPDLLLLQEFGLAELCTEDLQHLTERLFEQRPMLRPLLQCYDIVNLAPKLHVRRDWGCSFSDTGLLLAKKSLMEKYQFEPLNCAAKGQACELEQIYSANSGKPIVGAQLQEKNTGKPLANFFGVHAEKSKTAEVLRGLFHFAGSLPTLVVGDFNAVLRAPSAEIPEKSACWELWTSSVQEFPFEGPLRVEAH</sequence>
<dbReference type="EMBL" id="CAXAMN010004714">
    <property type="protein sequence ID" value="CAK9010738.1"/>
    <property type="molecule type" value="Genomic_DNA"/>
</dbReference>
<dbReference type="InterPro" id="IPR050154">
    <property type="entry name" value="UbiB_kinase"/>
</dbReference>
<feature type="compositionally biased region" description="Low complexity" evidence="2">
    <location>
        <begin position="964"/>
        <end position="978"/>
    </location>
</feature>
<dbReference type="InterPro" id="IPR000719">
    <property type="entry name" value="Prot_kinase_dom"/>
</dbReference>
<feature type="compositionally biased region" description="Pro residues" evidence="2">
    <location>
        <begin position="916"/>
        <end position="939"/>
    </location>
</feature>